<evidence type="ECO:0000256" key="1">
    <source>
        <dbReference type="ARBA" id="ARBA00022441"/>
    </source>
</evidence>
<sequence length="121" mass="14013">ADCVTVNRYIFACGRFDGISPLSTVVQYDSQINQWTNVTRMSVRRCYCGSAFIRGRIAVIGGYDGTSLLDTVEVYDSDKDEWTIESQMLTPRCDLDFAYVTYQQQHIYTCVCIYKYIYIYI</sequence>
<dbReference type="Proteomes" id="UP000663874">
    <property type="component" value="Unassembled WGS sequence"/>
</dbReference>
<evidence type="ECO:0000313" key="3">
    <source>
        <dbReference type="EMBL" id="CAF4098438.1"/>
    </source>
</evidence>
<dbReference type="SUPFAM" id="SSF117281">
    <property type="entry name" value="Kelch motif"/>
    <property type="match status" value="1"/>
</dbReference>
<dbReference type="AlphaFoldDB" id="A0A819UQ71"/>
<dbReference type="Gene3D" id="2.120.10.80">
    <property type="entry name" value="Kelch-type beta propeller"/>
    <property type="match status" value="1"/>
</dbReference>
<dbReference type="InterPro" id="IPR015915">
    <property type="entry name" value="Kelch-typ_b-propeller"/>
</dbReference>
<dbReference type="PANTHER" id="PTHR46344:SF27">
    <property type="entry name" value="KELCH REPEAT SUPERFAMILY PROTEIN"/>
    <property type="match status" value="1"/>
</dbReference>
<dbReference type="Pfam" id="PF01344">
    <property type="entry name" value="Kelch_1"/>
    <property type="match status" value="2"/>
</dbReference>
<dbReference type="EMBL" id="CAJOBE010010028">
    <property type="protein sequence ID" value="CAF4098438.1"/>
    <property type="molecule type" value="Genomic_DNA"/>
</dbReference>
<keyword evidence="2" id="KW-0677">Repeat</keyword>
<accession>A0A819UQ71</accession>
<organism evidence="3 4">
    <name type="scientific">Rotaria sordida</name>
    <dbReference type="NCBI Taxonomy" id="392033"/>
    <lineage>
        <taxon>Eukaryota</taxon>
        <taxon>Metazoa</taxon>
        <taxon>Spiralia</taxon>
        <taxon>Gnathifera</taxon>
        <taxon>Rotifera</taxon>
        <taxon>Eurotatoria</taxon>
        <taxon>Bdelloidea</taxon>
        <taxon>Philodinida</taxon>
        <taxon>Philodinidae</taxon>
        <taxon>Rotaria</taxon>
    </lineage>
</organism>
<reference evidence="3" key="1">
    <citation type="submission" date="2021-02" db="EMBL/GenBank/DDBJ databases">
        <authorList>
            <person name="Nowell W R."/>
        </authorList>
    </citation>
    <scope>NUCLEOTIDE SEQUENCE</scope>
</reference>
<dbReference type="PANTHER" id="PTHR46344">
    <property type="entry name" value="OS02G0202900 PROTEIN"/>
    <property type="match status" value="1"/>
</dbReference>
<evidence type="ECO:0000313" key="4">
    <source>
        <dbReference type="Proteomes" id="UP000663874"/>
    </source>
</evidence>
<keyword evidence="1" id="KW-0880">Kelch repeat</keyword>
<gene>
    <name evidence="3" type="ORF">FNK824_LOCUS31272</name>
</gene>
<comment type="caution">
    <text evidence="3">The sequence shown here is derived from an EMBL/GenBank/DDBJ whole genome shotgun (WGS) entry which is preliminary data.</text>
</comment>
<protein>
    <submittedName>
        <fullName evidence="3">Uncharacterized protein</fullName>
    </submittedName>
</protein>
<feature type="non-terminal residue" evidence="3">
    <location>
        <position position="1"/>
    </location>
</feature>
<dbReference type="SMART" id="SM00612">
    <property type="entry name" value="Kelch"/>
    <property type="match status" value="2"/>
</dbReference>
<evidence type="ECO:0000256" key="2">
    <source>
        <dbReference type="ARBA" id="ARBA00022737"/>
    </source>
</evidence>
<name>A0A819UQ71_9BILA</name>
<dbReference type="InterPro" id="IPR006652">
    <property type="entry name" value="Kelch_1"/>
</dbReference>
<proteinExistence type="predicted"/>